<comment type="caution">
    <text evidence="1">The sequence shown here is derived from an EMBL/GenBank/DDBJ whole genome shotgun (WGS) entry which is preliminary data.</text>
</comment>
<accession>A0A5E4B869</accession>
<dbReference type="EMBL" id="CABDUW010000292">
    <property type="protein sequence ID" value="VTJ65039.1"/>
    <property type="molecule type" value="Genomic_DNA"/>
</dbReference>
<reference evidence="1" key="1">
    <citation type="submission" date="2019-04" db="EMBL/GenBank/DDBJ databases">
        <authorList>
            <person name="Alioto T."/>
            <person name="Alioto T."/>
        </authorList>
    </citation>
    <scope>NUCLEOTIDE SEQUENCE [LARGE SCALE GENOMIC DNA]</scope>
</reference>
<feature type="non-terminal residue" evidence="1">
    <location>
        <position position="1"/>
    </location>
</feature>
<name>A0A5E4B869_MARMO</name>
<evidence type="ECO:0000313" key="2">
    <source>
        <dbReference type="Proteomes" id="UP000335636"/>
    </source>
</evidence>
<evidence type="ECO:0000313" key="1">
    <source>
        <dbReference type="EMBL" id="VTJ65039.1"/>
    </source>
</evidence>
<dbReference type="AlphaFoldDB" id="A0A5E4B869"/>
<keyword evidence="2" id="KW-1185">Reference proteome</keyword>
<dbReference type="Proteomes" id="UP000335636">
    <property type="component" value="Unassembled WGS sequence"/>
</dbReference>
<sequence length="60" mass="6847">KYKELLCARDVSELTTDLDVDSTAGNWSEDQSFLLQPLLYSQPTFDRLIWKMTCLSTSGD</sequence>
<organism evidence="1 2">
    <name type="scientific">Marmota monax</name>
    <name type="common">Woodchuck</name>
    <dbReference type="NCBI Taxonomy" id="9995"/>
    <lineage>
        <taxon>Eukaryota</taxon>
        <taxon>Metazoa</taxon>
        <taxon>Chordata</taxon>
        <taxon>Craniata</taxon>
        <taxon>Vertebrata</taxon>
        <taxon>Euteleostomi</taxon>
        <taxon>Mammalia</taxon>
        <taxon>Eutheria</taxon>
        <taxon>Euarchontoglires</taxon>
        <taxon>Glires</taxon>
        <taxon>Rodentia</taxon>
        <taxon>Sciuromorpha</taxon>
        <taxon>Sciuridae</taxon>
        <taxon>Xerinae</taxon>
        <taxon>Marmotini</taxon>
        <taxon>Marmota</taxon>
    </lineage>
</organism>
<feature type="non-terminal residue" evidence="1">
    <location>
        <position position="60"/>
    </location>
</feature>
<proteinExistence type="predicted"/>
<gene>
    <name evidence="1" type="ORF">MONAX_5E025486</name>
</gene>
<protein>
    <submittedName>
        <fullName evidence="1">Uncharacterized protein</fullName>
    </submittedName>
</protein>